<dbReference type="AlphaFoldDB" id="A0A316FT54"/>
<evidence type="ECO:0000313" key="2">
    <source>
        <dbReference type="EMBL" id="PWK51884.1"/>
    </source>
</evidence>
<feature type="transmembrane region" description="Helical" evidence="1">
    <location>
        <begin position="40"/>
        <end position="59"/>
    </location>
</feature>
<dbReference type="RefSeq" id="WP_210204891.1">
    <property type="nucleotide sequence ID" value="NZ_QGGU01000005.1"/>
</dbReference>
<proteinExistence type="predicted"/>
<gene>
    <name evidence="2" type="ORF">C8D97_105200</name>
</gene>
<keyword evidence="1" id="KW-0812">Transmembrane</keyword>
<dbReference type="Proteomes" id="UP000245790">
    <property type="component" value="Unassembled WGS sequence"/>
</dbReference>
<evidence type="ECO:0008006" key="4">
    <source>
        <dbReference type="Google" id="ProtNLM"/>
    </source>
</evidence>
<dbReference type="PANTHER" id="PTHR38602">
    <property type="entry name" value="INNER MEMBRANE PROTEIN-RELATED"/>
    <property type="match status" value="1"/>
</dbReference>
<dbReference type="EMBL" id="QGGU01000005">
    <property type="protein sequence ID" value="PWK51884.1"/>
    <property type="molecule type" value="Genomic_DNA"/>
</dbReference>
<evidence type="ECO:0000313" key="3">
    <source>
        <dbReference type="Proteomes" id="UP000245790"/>
    </source>
</evidence>
<protein>
    <recommendedName>
        <fullName evidence="4">DUF2065 domain-containing protein</fullName>
    </recommendedName>
</protein>
<name>A0A316FT54_9GAMM</name>
<keyword evidence="1" id="KW-1133">Transmembrane helix</keyword>
<keyword evidence="3" id="KW-1185">Reference proteome</keyword>
<reference evidence="2 3" key="1">
    <citation type="submission" date="2018-05" db="EMBL/GenBank/DDBJ databases">
        <title>Genomic Encyclopedia of Type Strains, Phase IV (KMG-IV): sequencing the most valuable type-strain genomes for metagenomic binning, comparative biology and taxonomic classification.</title>
        <authorList>
            <person name="Goeker M."/>
        </authorList>
    </citation>
    <scope>NUCLEOTIDE SEQUENCE [LARGE SCALE GENOMIC DNA]</scope>
    <source>
        <strain evidence="2 3">DSM 25350</strain>
    </source>
</reference>
<keyword evidence="1" id="KW-0472">Membrane</keyword>
<accession>A0A316FT54</accession>
<dbReference type="PANTHER" id="PTHR38602:SF1">
    <property type="entry name" value="INNER MEMBRANE PROTEIN"/>
    <property type="match status" value="1"/>
</dbReference>
<dbReference type="InterPro" id="IPR019201">
    <property type="entry name" value="DUF2065"/>
</dbReference>
<sequence>MQDLYVALALVLVIEGIMPFVSPEKWRVTVIMIAQQSDKVIRMIGLGAMLLGLLLVTLLRSGSAT</sequence>
<evidence type="ECO:0000256" key="1">
    <source>
        <dbReference type="SAM" id="Phobius"/>
    </source>
</evidence>
<comment type="caution">
    <text evidence="2">The sequence shown here is derived from an EMBL/GenBank/DDBJ whole genome shotgun (WGS) entry which is preliminary data.</text>
</comment>
<organism evidence="2 3">
    <name type="scientific">Pleionea mediterranea</name>
    <dbReference type="NCBI Taxonomy" id="523701"/>
    <lineage>
        <taxon>Bacteria</taxon>
        <taxon>Pseudomonadati</taxon>
        <taxon>Pseudomonadota</taxon>
        <taxon>Gammaproteobacteria</taxon>
        <taxon>Oceanospirillales</taxon>
        <taxon>Pleioneaceae</taxon>
        <taxon>Pleionea</taxon>
    </lineage>
</organism>
<dbReference type="Pfam" id="PF09838">
    <property type="entry name" value="DUF2065"/>
    <property type="match status" value="1"/>
</dbReference>